<dbReference type="OrthoDB" id="9801697at2"/>
<dbReference type="EMBL" id="FNZR01000004">
    <property type="protein sequence ID" value="SEL25156.1"/>
    <property type="molecule type" value="Genomic_DNA"/>
</dbReference>
<dbReference type="AlphaFoldDB" id="A0A1H7NNX3"/>
<evidence type="ECO:0000256" key="1">
    <source>
        <dbReference type="ARBA" id="ARBA00007274"/>
    </source>
</evidence>
<evidence type="ECO:0000256" key="2">
    <source>
        <dbReference type="ARBA" id="ARBA00022679"/>
    </source>
</evidence>
<dbReference type="PANTHER" id="PTHR23416">
    <property type="entry name" value="SIALIC ACID SYNTHASE-RELATED"/>
    <property type="match status" value="1"/>
</dbReference>
<dbReference type="GO" id="GO:0008374">
    <property type="term" value="F:O-acyltransferase activity"/>
    <property type="evidence" value="ECO:0007669"/>
    <property type="project" value="TreeGrafter"/>
</dbReference>
<dbReference type="Gene3D" id="2.160.10.10">
    <property type="entry name" value="Hexapeptide repeat proteins"/>
    <property type="match status" value="1"/>
</dbReference>
<gene>
    <name evidence="3" type="ORF">SAMN05421740_10454</name>
</gene>
<evidence type="ECO:0000313" key="3">
    <source>
        <dbReference type="EMBL" id="SEL25156.1"/>
    </source>
</evidence>
<dbReference type="InterPro" id="IPR051159">
    <property type="entry name" value="Hexapeptide_acetyltransf"/>
</dbReference>
<keyword evidence="2 3" id="KW-0808">Transferase</keyword>
<dbReference type="Proteomes" id="UP000198916">
    <property type="component" value="Unassembled WGS sequence"/>
</dbReference>
<name>A0A1H7NNX3_9SPHI</name>
<dbReference type="InterPro" id="IPR001451">
    <property type="entry name" value="Hexapep"/>
</dbReference>
<dbReference type="GO" id="GO:0005829">
    <property type="term" value="C:cytosol"/>
    <property type="evidence" value="ECO:0007669"/>
    <property type="project" value="TreeGrafter"/>
</dbReference>
<comment type="similarity">
    <text evidence="1">Belongs to the transferase hexapeptide repeat family.</text>
</comment>
<proteinExistence type="inferred from homology"/>
<protein>
    <submittedName>
        <fullName evidence="3">Maltose O-acetyltransferase</fullName>
    </submittedName>
</protein>
<accession>A0A1H7NNX3</accession>
<sequence length="180" mass="20238">MKLKMFASELKMYICNNITNKIPSHTYRLWYYRKLMRFKIGKDASIHMSCIFDCSNNFTMGDHSVINPKCRLDNRGHIYIGSNVSISQDVLILTASHDLNNTKIFKGKKNPVKIMDYVFIGTRAIILPGVIINEGGVVGAGSIVTKDVSPYTVVAGNPARPIGTRIKGLTYNASYRRLFQ</sequence>
<reference evidence="4" key="1">
    <citation type="submission" date="2016-10" db="EMBL/GenBank/DDBJ databases">
        <authorList>
            <person name="Varghese N."/>
            <person name="Submissions S."/>
        </authorList>
    </citation>
    <scope>NUCLEOTIDE SEQUENCE [LARGE SCALE GENOMIC DNA]</scope>
    <source>
        <strain evidence="4">Jip14</strain>
    </source>
</reference>
<dbReference type="Pfam" id="PF00132">
    <property type="entry name" value="Hexapep"/>
    <property type="match status" value="1"/>
</dbReference>
<dbReference type="CDD" id="cd04647">
    <property type="entry name" value="LbH_MAT_like"/>
    <property type="match status" value="1"/>
</dbReference>
<keyword evidence="4" id="KW-1185">Reference proteome</keyword>
<dbReference type="STRING" id="332977.SAMN05421740_10454"/>
<dbReference type="PANTHER" id="PTHR23416:SF23">
    <property type="entry name" value="ACETYLTRANSFERASE C18B11.09C-RELATED"/>
    <property type="match status" value="1"/>
</dbReference>
<organism evidence="3 4">
    <name type="scientific">Parapedobacter koreensis</name>
    <dbReference type="NCBI Taxonomy" id="332977"/>
    <lineage>
        <taxon>Bacteria</taxon>
        <taxon>Pseudomonadati</taxon>
        <taxon>Bacteroidota</taxon>
        <taxon>Sphingobacteriia</taxon>
        <taxon>Sphingobacteriales</taxon>
        <taxon>Sphingobacteriaceae</taxon>
        <taxon>Parapedobacter</taxon>
    </lineage>
</organism>
<dbReference type="SUPFAM" id="SSF51161">
    <property type="entry name" value="Trimeric LpxA-like enzymes"/>
    <property type="match status" value="1"/>
</dbReference>
<dbReference type="InterPro" id="IPR011004">
    <property type="entry name" value="Trimer_LpxA-like_sf"/>
</dbReference>
<evidence type="ECO:0000313" key="4">
    <source>
        <dbReference type="Proteomes" id="UP000198916"/>
    </source>
</evidence>